<organism evidence="2 3">
    <name type="scientific">Lodderomyces beijingensis</name>
    <dbReference type="NCBI Taxonomy" id="1775926"/>
    <lineage>
        <taxon>Eukaryota</taxon>
        <taxon>Fungi</taxon>
        <taxon>Dikarya</taxon>
        <taxon>Ascomycota</taxon>
        <taxon>Saccharomycotina</taxon>
        <taxon>Pichiomycetes</taxon>
        <taxon>Debaryomycetaceae</taxon>
        <taxon>Candida/Lodderomyces clade</taxon>
        <taxon>Lodderomyces</taxon>
    </lineage>
</organism>
<dbReference type="PANTHER" id="PTHR40370:SF1">
    <property type="entry name" value="DUF3074 DOMAIN-CONTAINING PROTEIN"/>
    <property type="match status" value="1"/>
</dbReference>
<dbReference type="GeneID" id="92209371"/>
<dbReference type="Pfam" id="PF11274">
    <property type="entry name" value="DUF3074"/>
    <property type="match status" value="1"/>
</dbReference>
<evidence type="ECO:0000313" key="2">
    <source>
        <dbReference type="EMBL" id="CAK9440075.1"/>
    </source>
</evidence>
<sequence>MSSVLKLEQHSVDTPRATIYKEAVSLLETTKQWPSGKTYYKSSSHPVLTKSGPINGDFWALRESHLDNIAVARLHQAIIGTTQIGTSTHTDYEPRYVHEISKVEISQLHTYDDGWSYAIHVEYTFPFPLAKRTFNEVVHVFTDAGKSSGLVVSLPIEGALYDHSVLGAYVAVEELIWSEEHASADWYVATTSSAGGFVPIWVTNMSLAGALVKDVPNILKLIGDSKHFEDVE</sequence>
<name>A0ABP0ZS73_9ASCO</name>
<proteinExistence type="predicted"/>
<keyword evidence="3" id="KW-1185">Reference proteome</keyword>
<accession>A0ABP0ZS73</accession>
<dbReference type="EMBL" id="OZ022409">
    <property type="protein sequence ID" value="CAK9440075.1"/>
    <property type="molecule type" value="Genomic_DNA"/>
</dbReference>
<feature type="domain" description="DUF3074" evidence="1">
    <location>
        <begin position="59"/>
        <end position="220"/>
    </location>
</feature>
<dbReference type="InterPro" id="IPR024500">
    <property type="entry name" value="DUF3074"/>
</dbReference>
<dbReference type="Proteomes" id="UP001497383">
    <property type="component" value="Chromosome 5"/>
</dbReference>
<protein>
    <recommendedName>
        <fullName evidence="1">DUF3074 domain-containing protein</fullName>
    </recommendedName>
</protein>
<reference evidence="2 3" key="1">
    <citation type="submission" date="2024-03" db="EMBL/GenBank/DDBJ databases">
        <authorList>
            <person name="Brejova B."/>
        </authorList>
    </citation>
    <scope>NUCLEOTIDE SEQUENCE [LARGE SCALE GENOMIC DNA]</scope>
    <source>
        <strain evidence="2 3">CBS 14171</strain>
    </source>
</reference>
<dbReference type="RefSeq" id="XP_066831113.1">
    <property type="nucleotide sequence ID" value="XM_066974367.1"/>
</dbReference>
<evidence type="ECO:0000259" key="1">
    <source>
        <dbReference type="Pfam" id="PF11274"/>
    </source>
</evidence>
<gene>
    <name evidence="2" type="ORF">LODBEIA_P41750</name>
</gene>
<dbReference type="PANTHER" id="PTHR40370">
    <property type="entry name" value="EXPRESSED PROTEIN"/>
    <property type="match status" value="1"/>
</dbReference>
<evidence type="ECO:0000313" key="3">
    <source>
        <dbReference type="Proteomes" id="UP001497383"/>
    </source>
</evidence>
<dbReference type="SUPFAM" id="SSF55961">
    <property type="entry name" value="Bet v1-like"/>
    <property type="match status" value="1"/>
</dbReference>